<organism evidence="5 6">
    <name type="scientific">Paramicrobacterium chengjingii</name>
    <dbReference type="NCBI Taxonomy" id="2769067"/>
    <lineage>
        <taxon>Bacteria</taxon>
        <taxon>Bacillati</taxon>
        <taxon>Actinomycetota</taxon>
        <taxon>Actinomycetes</taxon>
        <taxon>Micrococcales</taxon>
        <taxon>Microbacteriaceae</taxon>
        <taxon>Paramicrobacterium</taxon>
    </lineage>
</organism>
<evidence type="ECO:0000259" key="4">
    <source>
        <dbReference type="Pfam" id="PF00884"/>
    </source>
</evidence>
<proteinExistence type="inferred from homology"/>
<dbReference type="Gene3D" id="3.40.720.10">
    <property type="entry name" value="Alkaline Phosphatase, subunit A"/>
    <property type="match status" value="1"/>
</dbReference>
<evidence type="ECO:0000256" key="1">
    <source>
        <dbReference type="ARBA" id="ARBA00008779"/>
    </source>
</evidence>
<comment type="similarity">
    <text evidence="1">Belongs to the sulfatase family.</text>
</comment>
<accession>A0ABX6YGX5</accession>
<keyword evidence="2" id="KW-0378">Hydrolase</keyword>
<protein>
    <submittedName>
        <fullName evidence="5">Sulfatase-like hydrolase/transferase</fullName>
    </submittedName>
</protein>
<dbReference type="InterPro" id="IPR000917">
    <property type="entry name" value="Sulfatase_N"/>
</dbReference>
<reference evidence="5 6" key="1">
    <citation type="submission" date="2020-12" db="EMBL/GenBank/DDBJ databases">
        <title>Microbacterium sp. HY060.</title>
        <authorList>
            <person name="Zhou J."/>
        </authorList>
    </citation>
    <scope>NUCLEOTIDE SEQUENCE [LARGE SCALE GENOMIC DNA]</scope>
    <source>
        <strain evidence="5 6">HY60</strain>
    </source>
</reference>
<dbReference type="Proteomes" id="UP000662814">
    <property type="component" value="Chromosome"/>
</dbReference>
<dbReference type="PANTHER" id="PTHR42693:SF53">
    <property type="entry name" value="ENDO-4-O-SULFATASE"/>
    <property type="match status" value="1"/>
</dbReference>
<dbReference type="SUPFAM" id="SSF53649">
    <property type="entry name" value="Alkaline phosphatase-like"/>
    <property type="match status" value="1"/>
</dbReference>
<gene>
    <name evidence="5" type="ORF">HCR76_14730</name>
</gene>
<dbReference type="CDD" id="cd16022">
    <property type="entry name" value="sulfatase_like"/>
    <property type="match status" value="1"/>
</dbReference>
<sequence>MADQLGAHVLDRDAEFSDTPHLDRLAESGADFERAYVTFPLCVPSRASMLTGRMPHELGISGNALGSRSAESEPALDENSLGHVLRRAGYDCAYAGKWHATSPSAPDGTGFDVLSPFGDAGLADACAEWIRARNGETPYFLCASFDDPHTICEYARRQPMPYGDTRRAPISDAPPLPANFEPAPFEPEAVRFEKHAAQNVYATEHYTPEEWREYRYAYRQLISRFDGYVGTLLGALGDGDAENTIVIVTSDHGDGDASHRWNQKTALFEECVRVPLIVAGPGVPRTTVTEPVSVCLDLVPTVSEIAGVSATPDDTQPTRRGVPLPLGGPGHPVERDIVVQTRFERPGPPLTSGRALYAGAYKYTVYSWGRHREQLHDIERDPGEQRNLAVESRYDNVLDDLRLRLLTWCRDTDDRDALKFLVIPASADDSIRSEIFAIPY</sequence>
<dbReference type="PANTHER" id="PTHR42693">
    <property type="entry name" value="ARYLSULFATASE FAMILY MEMBER"/>
    <property type="match status" value="1"/>
</dbReference>
<dbReference type="InterPro" id="IPR050738">
    <property type="entry name" value="Sulfatase"/>
</dbReference>
<name>A0ABX6YGX5_9MICO</name>
<feature type="domain" description="Sulfatase N-terminal" evidence="4">
    <location>
        <begin position="18"/>
        <end position="308"/>
    </location>
</feature>
<dbReference type="EMBL" id="CP061169">
    <property type="protein sequence ID" value="QPZ38033.1"/>
    <property type="molecule type" value="Genomic_DNA"/>
</dbReference>
<evidence type="ECO:0000313" key="6">
    <source>
        <dbReference type="Proteomes" id="UP000662814"/>
    </source>
</evidence>
<dbReference type="Pfam" id="PF00884">
    <property type="entry name" value="Sulfatase"/>
    <property type="match status" value="1"/>
</dbReference>
<evidence type="ECO:0000256" key="2">
    <source>
        <dbReference type="ARBA" id="ARBA00022801"/>
    </source>
</evidence>
<dbReference type="InterPro" id="IPR017850">
    <property type="entry name" value="Alkaline_phosphatase_core_sf"/>
</dbReference>
<evidence type="ECO:0000313" key="5">
    <source>
        <dbReference type="EMBL" id="QPZ38033.1"/>
    </source>
</evidence>
<feature type="region of interest" description="Disordered" evidence="3">
    <location>
        <begin position="308"/>
        <end position="331"/>
    </location>
</feature>
<evidence type="ECO:0000256" key="3">
    <source>
        <dbReference type="SAM" id="MobiDB-lite"/>
    </source>
</evidence>
<keyword evidence="6" id="KW-1185">Reference proteome</keyword>